<dbReference type="RefSeq" id="WP_284293888.1">
    <property type="nucleotide sequence ID" value="NZ_BSUK01000001.1"/>
</dbReference>
<dbReference type="InterPro" id="IPR004373">
    <property type="entry name" value="RF-1"/>
</dbReference>
<evidence type="ECO:0000256" key="3">
    <source>
        <dbReference type="ARBA" id="ARBA00022481"/>
    </source>
</evidence>
<evidence type="ECO:0000256" key="8">
    <source>
        <dbReference type="SAM" id="Coils"/>
    </source>
</evidence>
<evidence type="ECO:0000256" key="7">
    <source>
        <dbReference type="HAMAP-Rule" id="MF_00093"/>
    </source>
</evidence>
<evidence type="ECO:0000256" key="4">
    <source>
        <dbReference type="ARBA" id="ARBA00022490"/>
    </source>
</evidence>
<dbReference type="InterPro" id="IPR000352">
    <property type="entry name" value="Pep_chain_release_fac_I"/>
</dbReference>
<keyword evidence="3 7" id="KW-0488">Methylation</keyword>
<dbReference type="SMART" id="SM00937">
    <property type="entry name" value="PCRF"/>
    <property type="match status" value="1"/>
</dbReference>
<dbReference type="PANTHER" id="PTHR43804">
    <property type="entry name" value="LD18447P"/>
    <property type="match status" value="1"/>
</dbReference>
<evidence type="ECO:0000256" key="5">
    <source>
        <dbReference type="ARBA" id="ARBA00022917"/>
    </source>
</evidence>
<dbReference type="NCBIfam" id="TIGR00019">
    <property type="entry name" value="prfA"/>
    <property type="match status" value="1"/>
</dbReference>
<dbReference type="Pfam" id="PF03462">
    <property type="entry name" value="PCRF"/>
    <property type="match status" value="1"/>
</dbReference>
<proteinExistence type="inferred from homology"/>
<dbReference type="Gene3D" id="3.30.160.20">
    <property type="match status" value="1"/>
</dbReference>
<keyword evidence="11" id="KW-1185">Reference proteome</keyword>
<dbReference type="Proteomes" id="UP001157091">
    <property type="component" value="Unassembled WGS sequence"/>
</dbReference>
<sequence>MTDATGPFEAVEPLLVEHAEIERQLADPSVHADASRARRLGRRYAELNQVVGAYRAWRAAADDAAAAAELVELGDEGADDFAAELPGLREAEEAASERLRRVLVPRDPDDARDVILEVKAGEGGEESALFAGDLLRMYLRFAERRGWKTEVLEATPSDLGGYKDVQVAVKSKGVPSDPADGVWASLKYEGGVHRVQRVPVTESQGRIHTSAAGVLVFPEVDDPGEVEIDPNDLRIDVFRSSGPGGQSVNTTDSAVRITHLPTGLVVSMQNEKSQLQNREQAMRVLRARLLAAQQEEAAAAAADIRRSQVRTVDRSERIRTYNFPENRIADHRTGYKAYNLDHVLDGDLDPVVRSAIDADEAARLAAAGGGDGRA</sequence>
<dbReference type="HAMAP" id="MF_00093">
    <property type="entry name" value="Rel_fac_1"/>
    <property type="match status" value="1"/>
</dbReference>
<evidence type="ECO:0000313" key="11">
    <source>
        <dbReference type="Proteomes" id="UP001157091"/>
    </source>
</evidence>
<comment type="subcellular location">
    <subcellularLocation>
        <location evidence="7">Cytoplasm</location>
    </subcellularLocation>
</comment>
<evidence type="ECO:0000256" key="6">
    <source>
        <dbReference type="ARBA" id="ARBA00050039"/>
    </source>
</evidence>
<dbReference type="Gene3D" id="3.30.70.1660">
    <property type="match status" value="1"/>
</dbReference>
<feature type="domain" description="Prokaryotic-type class I peptide chain release factors" evidence="9">
    <location>
        <begin position="239"/>
        <end position="255"/>
    </location>
</feature>
<feature type="coiled-coil region" evidence="8">
    <location>
        <begin position="268"/>
        <end position="295"/>
    </location>
</feature>
<keyword evidence="4 7" id="KW-0963">Cytoplasm</keyword>
<organism evidence="10 11">
    <name type="scientific">Luteimicrobium album</name>
    <dbReference type="NCBI Taxonomy" id="1054550"/>
    <lineage>
        <taxon>Bacteria</taxon>
        <taxon>Bacillati</taxon>
        <taxon>Actinomycetota</taxon>
        <taxon>Actinomycetes</taxon>
        <taxon>Micrococcales</taxon>
        <taxon>Luteimicrobium</taxon>
    </lineage>
</organism>
<dbReference type="Gene3D" id="6.10.140.1950">
    <property type="match status" value="1"/>
</dbReference>
<comment type="caution">
    <text evidence="10">The sequence shown here is derived from an EMBL/GenBank/DDBJ whole genome shotgun (WGS) entry which is preliminary data.</text>
</comment>
<dbReference type="PANTHER" id="PTHR43804:SF7">
    <property type="entry name" value="LD18447P"/>
    <property type="match status" value="1"/>
</dbReference>
<gene>
    <name evidence="7 10" type="primary">prfA</name>
    <name evidence="10" type="ORF">GCM10025864_29730</name>
</gene>
<evidence type="ECO:0000259" key="9">
    <source>
        <dbReference type="PROSITE" id="PS00745"/>
    </source>
</evidence>
<evidence type="ECO:0000256" key="1">
    <source>
        <dbReference type="ARBA" id="ARBA00002986"/>
    </source>
</evidence>
<keyword evidence="5 7" id="KW-0648">Protein biosynthesis</keyword>
<feature type="modified residue" description="N5-methylglutamine" evidence="7">
    <location>
        <position position="246"/>
    </location>
</feature>
<keyword evidence="8" id="KW-0175">Coiled coil</keyword>
<dbReference type="PROSITE" id="PS00745">
    <property type="entry name" value="RF_PROK_I"/>
    <property type="match status" value="1"/>
</dbReference>
<name>A0ABQ6I5H6_9MICO</name>
<protein>
    <recommendedName>
        <fullName evidence="6 7">Peptide chain release factor 1</fullName>
        <shortName evidence="7">RF-1</shortName>
    </recommendedName>
</protein>
<dbReference type="InterPro" id="IPR050057">
    <property type="entry name" value="Prokaryotic/Mito_RF"/>
</dbReference>
<dbReference type="NCBIfam" id="NF001859">
    <property type="entry name" value="PRK00591.1"/>
    <property type="match status" value="1"/>
</dbReference>
<evidence type="ECO:0000256" key="2">
    <source>
        <dbReference type="ARBA" id="ARBA00010835"/>
    </source>
</evidence>
<accession>A0ABQ6I5H6</accession>
<reference evidence="11" key="1">
    <citation type="journal article" date="2019" name="Int. J. Syst. Evol. Microbiol.">
        <title>The Global Catalogue of Microorganisms (GCM) 10K type strain sequencing project: providing services to taxonomists for standard genome sequencing and annotation.</title>
        <authorList>
            <consortium name="The Broad Institute Genomics Platform"/>
            <consortium name="The Broad Institute Genome Sequencing Center for Infectious Disease"/>
            <person name="Wu L."/>
            <person name="Ma J."/>
        </authorList>
    </citation>
    <scope>NUCLEOTIDE SEQUENCE [LARGE SCALE GENOMIC DNA]</scope>
    <source>
        <strain evidence="11">NBRC 106348</strain>
    </source>
</reference>
<dbReference type="EMBL" id="BSUK01000001">
    <property type="protein sequence ID" value="GMA25214.1"/>
    <property type="molecule type" value="Genomic_DNA"/>
</dbReference>
<comment type="function">
    <text evidence="1 7">Peptide chain release factor 1 directs the termination of translation in response to the peptide chain termination codons UAG and UAA.</text>
</comment>
<dbReference type="SUPFAM" id="SSF75620">
    <property type="entry name" value="Release factor"/>
    <property type="match status" value="1"/>
</dbReference>
<evidence type="ECO:0000313" key="10">
    <source>
        <dbReference type="EMBL" id="GMA25214.1"/>
    </source>
</evidence>
<comment type="similarity">
    <text evidence="2 7">Belongs to the prokaryotic/mitochondrial release factor family.</text>
</comment>
<comment type="PTM">
    <text evidence="7">Methylated by PrmC. Methylation increases the termination efficiency of RF1.</text>
</comment>
<dbReference type="InterPro" id="IPR045853">
    <property type="entry name" value="Pep_chain_release_fac_I_sf"/>
</dbReference>
<dbReference type="InterPro" id="IPR005139">
    <property type="entry name" value="PCRF"/>
</dbReference>
<dbReference type="Pfam" id="PF00472">
    <property type="entry name" value="RF-1"/>
    <property type="match status" value="1"/>
</dbReference>